<name>A0ABV2B2R8_9GAMM</name>
<evidence type="ECO:0000259" key="1">
    <source>
        <dbReference type="Pfam" id="PF08241"/>
    </source>
</evidence>
<dbReference type="SUPFAM" id="SSF53335">
    <property type="entry name" value="S-adenosyl-L-methionine-dependent methyltransferases"/>
    <property type="match status" value="1"/>
</dbReference>
<reference evidence="2 3" key="1">
    <citation type="submission" date="2013-03" db="EMBL/GenBank/DDBJ databases">
        <title>Salinisphaera dokdonensis CL-ES53 Genome Sequencing.</title>
        <authorList>
            <person name="Li C."/>
            <person name="Lai Q."/>
            <person name="Shao Z."/>
        </authorList>
    </citation>
    <scope>NUCLEOTIDE SEQUENCE [LARGE SCALE GENOMIC DNA]</scope>
    <source>
        <strain evidence="2 3">CL-ES53</strain>
    </source>
</reference>
<dbReference type="EMBL" id="APND01000003">
    <property type="protein sequence ID" value="MES1929925.1"/>
    <property type="molecule type" value="Genomic_DNA"/>
</dbReference>
<comment type="caution">
    <text evidence="2">The sequence shown here is derived from an EMBL/GenBank/DDBJ whole genome shotgun (WGS) entry which is preliminary data.</text>
</comment>
<proteinExistence type="predicted"/>
<organism evidence="2 3">
    <name type="scientific">Salinisphaera dokdonensis CL-ES53</name>
    <dbReference type="NCBI Taxonomy" id="1304272"/>
    <lineage>
        <taxon>Bacteria</taxon>
        <taxon>Pseudomonadati</taxon>
        <taxon>Pseudomonadota</taxon>
        <taxon>Gammaproteobacteria</taxon>
        <taxon>Salinisphaerales</taxon>
        <taxon>Salinisphaeraceae</taxon>
        <taxon>Salinisphaera</taxon>
    </lineage>
</organism>
<dbReference type="CDD" id="cd02440">
    <property type="entry name" value="AdoMet_MTases"/>
    <property type="match status" value="1"/>
</dbReference>
<dbReference type="GO" id="GO:0016740">
    <property type="term" value="F:transferase activity"/>
    <property type="evidence" value="ECO:0007669"/>
    <property type="project" value="UniProtKB-KW"/>
</dbReference>
<dbReference type="Pfam" id="PF08241">
    <property type="entry name" value="Methyltransf_11"/>
    <property type="match status" value="1"/>
</dbReference>
<evidence type="ECO:0000313" key="3">
    <source>
        <dbReference type="Proteomes" id="UP001460888"/>
    </source>
</evidence>
<feature type="domain" description="Methyltransferase type 11" evidence="1">
    <location>
        <begin position="21"/>
        <end position="90"/>
    </location>
</feature>
<evidence type="ECO:0000313" key="2">
    <source>
        <dbReference type="EMBL" id="MES1929925.1"/>
    </source>
</evidence>
<dbReference type="InterPro" id="IPR029063">
    <property type="entry name" value="SAM-dependent_MTases_sf"/>
</dbReference>
<dbReference type="Proteomes" id="UP001460888">
    <property type="component" value="Unassembled WGS sequence"/>
</dbReference>
<dbReference type="InterPro" id="IPR013216">
    <property type="entry name" value="Methyltransf_11"/>
</dbReference>
<accession>A0ABV2B2R8</accession>
<gene>
    <name evidence="2" type="ORF">SADO_11734</name>
</gene>
<dbReference type="Gene3D" id="3.40.50.150">
    <property type="entry name" value="Vaccinia Virus protein VP39"/>
    <property type="match status" value="1"/>
</dbReference>
<keyword evidence="3" id="KW-1185">Reference proteome</keyword>
<protein>
    <submittedName>
        <fullName evidence="2">Group 1 glycosyl transferase</fullName>
    </submittedName>
</protein>
<sequence length="171" mass="19689">MFKAEVLNAFVKEQGVDRVIEYGCGDGNQLSLAEYPIYTGFDVSDRALELCEARFAGDTSKTFKRMDAYDGERADLTLSLDVVYHLVEDPVFEAYMARLFDSADDHVIIYASNSEKQLPDQAPHVRHRVFTDWVAAHRPQWVLTRQVPNRYPFDPATETGSFADFFFFERR</sequence>
<keyword evidence="2" id="KW-0808">Transferase</keyword>